<proteinExistence type="inferred from homology"/>
<feature type="transmembrane region" description="Helical" evidence="9">
    <location>
        <begin position="187"/>
        <end position="207"/>
    </location>
</feature>
<dbReference type="GO" id="GO:0006865">
    <property type="term" value="P:amino acid transport"/>
    <property type="evidence" value="ECO:0007669"/>
    <property type="project" value="UniProtKB-KW"/>
</dbReference>
<dbReference type="InterPro" id="IPR010065">
    <property type="entry name" value="AA_ABC_transptr_permease_3TM"/>
</dbReference>
<keyword evidence="12" id="KW-1185">Reference proteome</keyword>
<feature type="transmembrane region" description="Helical" evidence="9">
    <location>
        <begin position="57"/>
        <end position="76"/>
    </location>
</feature>
<gene>
    <name evidence="11" type="ORF">FBZ93_1312</name>
</gene>
<sequence>MSKVIDFYAEWAPLMLGGVLNTLKLFFATFFLIVICSIIVGCARLSRSVTLRAVATAYVEFFRGVSSLVVMFWMYYALPFLGVSLSAWTVAVLSLVLVHSAFCSEYVRSTVLAIPRSQHEAAQALSMNAYQRYRYVLLPQALAAMLPLFNNEIVFLLKGTSVASLVTIPEVTSVGYSIVTRTYQGTLVFGLILVIYFVLAQALTLIAREVEVYLTRWRSPHELVRAERRRLSIRSLLQRRVMQS</sequence>
<evidence type="ECO:0000256" key="5">
    <source>
        <dbReference type="ARBA" id="ARBA00022692"/>
    </source>
</evidence>
<dbReference type="NCBIfam" id="TIGR01726">
    <property type="entry name" value="HEQRo_perm_3TM"/>
    <property type="match status" value="1"/>
</dbReference>
<evidence type="ECO:0000313" key="12">
    <source>
        <dbReference type="Proteomes" id="UP000321304"/>
    </source>
</evidence>
<dbReference type="InterPro" id="IPR043429">
    <property type="entry name" value="ArtM/GltK/GlnP/TcyL/YhdX-like"/>
</dbReference>
<dbReference type="PANTHER" id="PTHR30614">
    <property type="entry name" value="MEMBRANE COMPONENT OF AMINO ACID ABC TRANSPORTER"/>
    <property type="match status" value="1"/>
</dbReference>
<evidence type="ECO:0000256" key="2">
    <source>
        <dbReference type="ARBA" id="ARBA00010072"/>
    </source>
</evidence>
<accession>A0A560KS08</accession>
<dbReference type="PANTHER" id="PTHR30614:SF0">
    <property type="entry name" value="L-CYSTINE TRANSPORT SYSTEM PERMEASE PROTEIN TCYL"/>
    <property type="match status" value="1"/>
</dbReference>
<feature type="domain" description="ABC transmembrane type-1" evidence="10">
    <location>
        <begin position="19"/>
        <end position="207"/>
    </location>
</feature>
<reference evidence="11 12" key="1">
    <citation type="submission" date="2019-06" db="EMBL/GenBank/DDBJ databases">
        <title>Genomic Encyclopedia of Type Strains, Phase IV (KMG-V): Genome sequencing to study the core and pangenomes of soil and plant-associated prokaryotes.</title>
        <authorList>
            <person name="Whitman W."/>
        </authorList>
    </citation>
    <scope>NUCLEOTIDE SEQUENCE [LARGE SCALE GENOMIC DNA]</scope>
    <source>
        <strain evidence="11 12">BR 10355</strain>
    </source>
</reference>
<dbReference type="AlphaFoldDB" id="A0A560KS08"/>
<dbReference type="EMBL" id="VITY01000031">
    <property type="protein sequence ID" value="TWB86016.1"/>
    <property type="molecule type" value="Genomic_DNA"/>
</dbReference>
<feature type="transmembrane region" description="Helical" evidence="9">
    <location>
        <begin position="25"/>
        <end position="45"/>
    </location>
</feature>
<comment type="caution">
    <text evidence="11">The sequence shown here is derived from an EMBL/GenBank/DDBJ whole genome shotgun (WGS) entry which is preliminary data.</text>
</comment>
<comment type="subcellular location">
    <subcellularLocation>
        <location evidence="1">Cell inner membrane</location>
        <topology evidence="1">Multi-pass membrane protein</topology>
    </subcellularLocation>
    <subcellularLocation>
        <location evidence="9">Cell membrane</location>
        <topology evidence="9">Multi-pass membrane protein</topology>
    </subcellularLocation>
</comment>
<evidence type="ECO:0000256" key="9">
    <source>
        <dbReference type="RuleBase" id="RU363032"/>
    </source>
</evidence>
<dbReference type="Gene3D" id="1.10.3720.10">
    <property type="entry name" value="MetI-like"/>
    <property type="match status" value="1"/>
</dbReference>
<dbReference type="InterPro" id="IPR035906">
    <property type="entry name" value="MetI-like_sf"/>
</dbReference>
<evidence type="ECO:0000256" key="4">
    <source>
        <dbReference type="ARBA" id="ARBA00022475"/>
    </source>
</evidence>
<dbReference type="SUPFAM" id="SSF161098">
    <property type="entry name" value="MetI-like"/>
    <property type="match status" value="1"/>
</dbReference>
<evidence type="ECO:0000259" key="10">
    <source>
        <dbReference type="PROSITE" id="PS50928"/>
    </source>
</evidence>
<feature type="transmembrane region" description="Helical" evidence="9">
    <location>
        <begin position="88"/>
        <end position="107"/>
    </location>
</feature>
<dbReference type="RefSeq" id="WP_146993183.1">
    <property type="nucleotide sequence ID" value="NZ_VITY01000031.1"/>
</dbReference>
<evidence type="ECO:0000256" key="6">
    <source>
        <dbReference type="ARBA" id="ARBA00022970"/>
    </source>
</evidence>
<organism evidence="11 12">
    <name type="scientific">Bradyrhizobium macuxiense</name>
    <dbReference type="NCBI Taxonomy" id="1755647"/>
    <lineage>
        <taxon>Bacteria</taxon>
        <taxon>Pseudomonadati</taxon>
        <taxon>Pseudomonadota</taxon>
        <taxon>Alphaproteobacteria</taxon>
        <taxon>Hyphomicrobiales</taxon>
        <taxon>Nitrobacteraceae</taxon>
        <taxon>Bradyrhizobium</taxon>
    </lineage>
</organism>
<keyword evidence="8 9" id="KW-0472">Membrane</keyword>
<dbReference type="Pfam" id="PF00528">
    <property type="entry name" value="BPD_transp_1"/>
    <property type="match status" value="1"/>
</dbReference>
<keyword evidence="5 9" id="KW-0812">Transmembrane</keyword>
<dbReference type="GO" id="GO:0043190">
    <property type="term" value="C:ATP-binding cassette (ABC) transporter complex"/>
    <property type="evidence" value="ECO:0007669"/>
    <property type="project" value="InterPro"/>
</dbReference>
<evidence type="ECO:0000256" key="1">
    <source>
        <dbReference type="ARBA" id="ARBA00004429"/>
    </source>
</evidence>
<evidence type="ECO:0000256" key="7">
    <source>
        <dbReference type="ARBA" id="ARBA00022989"/>
    </source>
</evidence>
<dbReference type="GO" id="GO:0022857">
    <property type="term" value="F:transmembrane transporter activity"/>
    <property type="evidence" value="ECO:0007669"/>
    <property type="project" value="InterPro"/>
</dbReference>
<comment type="similarity">
    <text evidence="2">Belongs to the binding-protein-dependent transport system permease family. HisMQ subfamily.</text>
</comment>
<dbReference type="Proteomes" id="UP000321304">
    <property type="component" value="Unassembled WGS sequence"/>
</dbReference>
<name>A0A560KS08_9BRAD</name>
<evidence type="ECO:0000256" key="3">
    <source>
        <dbReference type="ARBA" id="ARBA00022448"/>
    </source>
</evidence>
<keyword evidence="4" id="KW-1003">Cell membrane</keyword>
<evidence type="ECO:0000256" key="8">
    <source>
        <dbReference type="ARBA" id="ARBA00023136"/>
    </source>
</evidence>
<keyword evidence="6" id="KW-0029">Amino-acid transport</keyword>
<dbReference type="PROSITE" id="PS50928">
    <property type="entry name" value="ABC_TM1"/>
    <property type="match status" value="1"/>
</dbReference>
<dbReference type="CDD" id="cd06261">
    <property type="entry name" value="TM_PBP2"/>
    <property type="match status" value="1"/>
</dbReference>
<dbReference type="InterPro" id="IPR000515">
    <property type="entry name" value="MetI-like"/>
</dbReference>
<protein>
    <submittedName>
        <fullName evidence="11">Polar amino acid transport system permease protein</fullName>
    </submittedName>
</protein>
<keyword evidence="7 9" id="KW-1133">Transmembrane helix</keyword>
<keyword evidence="3 9" id="KW-0813">Transport</keyword>
<evidence type="ECO:0000313" key="11">
    <source>
        <dbReference type="EMBL" id="TWB86016.1"/>
    </source>
</evidence>
<dbReference type="OrthoDB" id="9814550at2"/>
<feature type="transmembrane region" description="Helical" evidence="9">
    <location>
        <begin position="135"/>
        <end position="157"/>
    </location>
</feature>